<feature type="compositionally biased region" description="Low complexity" evidence="1">
    <location>
        <begin position="81"/>
        <end position="93"/>
    </location>
</feature>
<feature type="compositionally biased region" description="Low complexity" evidence="1">
    <location>
        <begin position="101"/>
        <end position="115"/>
    </location>
</feature>
<name>A0ABQ6YJ81_9NOCA</name>
<feature type="compositionally biased region" description="Basic residues" evidence="1">
    <location>
        <begin position="121"/>
        <end position="139"/>
    </location>
</feature>
<reference evidence="2 3" key="1">
    <citation type="submission" date="2019-07" db="EMBL/GenBank/DDBJ databases">
        <title>Genomic Encyclopedia of Type Strains, Phase IV (KMG-IV): sequencing the most valuable type-strain genomes for metagenomic binning, comparative biology and taxonomic classification.</title>
        <authorList>
            <person name="Goeker M."/>
        </authorList>
    </citation>
    <scope>NUCLEOTIDE SEQUENCE [LARGE SCALE GENOMIC DNA]</scope>
    <source>
        <strain evidence="2 3">DSM 44831</strain>
    </source>
</reference>
<keyword evidence="3" id="KW-1185">Reference proteome</keyword>
<evidence type="ECO:0000256" key="1">
    <source>
        <dbReference type="SAM" id="MobiDB-lite"/>
    </source>
</evidence>
<organism evidence="2 3">
    <name type="scientific">Nocardia caishijiensis</name>
    <dbReference type="NCBI Taxonomy" id="184756"/>
    <lineage>
        <taxon>Bacteria</taxon>
        <taxon>Bacillati</taxon>
        <taxon>Actinomycetota</taxon>
        <taxon>Actinomycetes</taxon>
        <taxon>Mycobacteriales</taxon>
        <taxon>Nocardiaceae</taxon>
        <taxon>Nocardia</taxon>
    </lineage>
</organism>
<evidence type="ECO:0000313" key="2">
    <source>
        <dbReference type="EMBL" id="KAF0845843.1"/>
    </source>
</evidence>
<feature type="compositionally biased region" description="Low complexity" evidence="1">
    <location>
        <begin position="339"/>
        <end position="369"/>
    </location>
</feature>
<feature type="compositionally biased region" description="Polar residues" evidence="1">
    <location>
        <begin position="220"/>
        <end position="238"/>
    </location>
</feature>
<feature type="region of interest" description="Disordered" evidence="1">
    <location>
        <begin position="1"/>
        <end position="153"/>
    </location>
</feature>
<feature type="compositionally biased region" description="Low complexity" evidence="1">
    <location>
        <begin position="140"/>
        <end position="153"/>
    </location>
</feature>
<comment type="caution">
    <text evidence="2">The sequence shown here is derived from an EMBL/GenBank/DDBJ whole genome shotgun (WGS) entry which is preliminary data.</text>
</comment>
<dbReference type="EMBL" id="VMSD01000006">
    <property type="protein sequence ID" value="KAF0845843.1"/>
    <property type="molecule type" value="Genomic_DNA"/>
</dbReference>
<feature type="compositionally biased region" description="Basic residues" evidence="1">
    <location>
        <begin position="1"/>
        <end position="11"/>
    </location>
</feature>
<gene>
    <name evidence="2" type="ORF">FNL39_106232</name>
</gene>
<protein>
    <submittedName>
        <fullName evidence="2">Uncharacterized protein</fullName>
    </submittedName>
</protein>
<proteinExistence type="predicted"/>
<feature type="region of interest" description="Disordered" evidence="1">
    <location>
        <begin position="336"/>
        <end position="384"/>
    </location>
</feature>
<dbReference type="Proteomes" id="UP000798951">
    <property type="component" value="Unassembled WGS sequence"/>
</dbReference>
<accession>A0ABQ6YJ81</accession>
<feature type="region of interest" description="Disordered" evidence="1">
    <location>
        <begin position="186"/>
        <end position="256"/>
    </location>
</feature>
<evidence type="ECO:0000313" key="3">
    <source>
        <dbReference type="Proteomes" id="UP000798951"/>
    </source>
</evidence>
<sequence>MTRRRSRHRRTERGSGPVSITTADPGPTARASASPWPTSHMARTQPAGGHPGCQSRTGTRTTAMPRHTTARNRRACDQRSAATRTTTRAAATRPAVVPEGTATAAPGKAAACSATPSNHHSGGRAHHSTHTAASTHRHATTAPTAPITVITPTTGATRALAATATRLTRPDRATISGSVTTNAAADTARISAGTRGHRRSRNQSAQLGASRINPPVAITDSANPALTASSGATASNPITAPHRAGSACLRRPVSSARTVTEPIAAARSTLGSGRARITNTTTAPAAVAALVRGPAVRTRVNPSSAVSRIVKLAPLTTQRCCRPAVSKASLTSLDNAAVSPTTSAGSRPAASGGSARAAASARSARTPDASRCHHGGSPMRSGSVIARSVATVRSARSGSLTVPRNRITCPGTTFAHCSPAASTTSEPPPWVRCTPLPNSRRPARRIHRRSPPNEPARICLASSEISATTVTVRPNDSRSGCACT</sequence>